<organism evidence="5 6">
    <name type="scientific">Herbaspirillum lusitanum</name>
    <dbReference type="NCBI Taxonomy" id="213312"/>
    <lineage>
        <taxon>Bacteria</taxon>
        <taxon>Pseudomonadati</taxon>
        <taxon>Pseudomonadota</taxon>
        <taxon>Betaproteobacteria</taxon>
        <taxon>Burkholderiales</taxon>
        <taxon>Oxalobacteraceae</taxon>
        <taxon>Herbaspirillum</taxon>
    </lineage>
</organism>
<dbReference type="Pfam" id="PF00106">
    <property type="entry name" value="adh_short"/>
    <property type="match status" value="1"/>
</dbReference>
<accession>A0ABW9AG60</accession>
<proteinExistence type="inferred from homology"/>
<keyword evidence="6" id="KW-1185">Reference proteome</keyword>
<dbReference type="PRINTS" id="PR00081">
    <property type="entry name" value="GDHRDH"/>
</dbReference>
<name>A0ABW9AG60_9BURK</name>
<dbReference type="PANTHER" id="PTHR43477:SF4">
    <property type="entry name" value="DEHYDROGENASE_REDUCTASE SDR FAMILY MEMBER 6"/>
    <property type="match status" value="1"/>
</dbReference>
<evidence type="ECO:0000256" key="2">
    <source>
        <dbReference type="ARBA" id="ARBA00023002"/>
    </source>
</evidence>
<dbReference type="InterPro" id="IPR051122">
    <property type="entry name" value="SDR_DHRS6-like"/>
</dbReference>
<keyword evidence="3" id="KW-0520">NAD</keyword>
<dbReference type="RefSeq" id="WP_408160479.1">
    <property type="nucleotide sequence ID" value="NZ_JAQQFM010000013.1"/>
</dbReference>
<evidence type="ECO:0000256" key="4">
    <source>
        <dbReference type="RuleBase" id="RU000363"/>
    </source>
</evidence>
<dbReference type="InterPro" id="IPR036291">
    <property type="entry name" value="NAD(P)-bd_dom_sf"/>
</dbReference>
<dbReference type="NCBIfam" id="NF004779">
    <property type="entry name" value="PRK06125.1"/>
    <property type="match status" value="1"/>
</dbReference>
<dbReference type="PRINTS" id="PR00080">
    <property type="entry name" value="SDRFAMILY"/>
</dbReference>
<evidence type="ECO:0000256" key="3">
    <source>
        <dbReference type="ARBA" id="ARBA00023027"/>
    </source>
</evidence>
<dbReference type="InterPro" id="IPR002347">
    <property type="entry name" value="SDR_fam"/>
</dbReference>
<dbReference type="EMBL" id="JAQQFM010000013">
    <property type="protein sequence ID" value="MFL9927239.1"/>
    <property type="molecule type" value="Genomic_DNA"/>
</dbReference>
<keyword evidence="2" id="KW-0560">Oxidoreductase</keyword>
<dbReference type="PANTHER" id="PTHR43477">
    <property type="entry name" value="DIHYDROANTICAPSIN 7-DEHYDROGENASE"/>
    <property type="match status" value="1"/>
</dbReference>
<sequence>MSLELQGKRALITGASKGIGLAVARTLASLGAEVHLAARSPDELENAAQHIHHEYGFRTAWYAHDLSKSESVAKLAEEVGDIDILVNNAGAIPGGSLTQIDEQRWRQAWELKVFGYINLTRIVYEQFSRRGAGVIVNIIGMAGVANDYDYICGSAGNAALIAFTNALGSRSVDKGVRVVGINPTATRTQRQETLLRTKAETRYGDENRWQELLTDLPFGRLSEPQEVAELTAFLASPRAAYLSGTVINLDGGRLYR</sequence>
<evidence type="ECO:0000313" key="5">
    <source>
        <dbReference type="EMBL" id="MFL9927239.1"/>
    </source>
</evidence>
<dbReference type="SUPFAM" id="SSF51735">
    <property type="entry name" value="NAD(P)-binding Rossmann-fold domains"/>
    <property type="match status" value="1"/>
</dbReference>
<comment type="caution">
    <text evidence="5">The sequence shown here is derived from an EMBL/GenBank/DDBJ whole genome shotgun (WGS) entry which is preliminary data.</text>
</comment>
<evidence type="ECO:0000256" key="1">
    <source>
        <dbReference type="ARBA" id="ARBA00006484"/>
    </source>
</evidence>
<dbReference type="Proteomes" id="UP001629246">
    <property type="component" value="Unassembled WGS sequence"/>
</dbReference>
<protein>
    <submittedName>
        <fullName evidence="5">SDR family oxidoreductase</fullName>
    </submittedName>
</protein>
<evidence type="ECO:0000313" key="6">
    <source>
        <dbReference type="Proteomes" id="UP001629246"/>
    </source>
</evidence>
<reference evidence="5 6" key="1">
    <citation type="journal article" date="2024" name="Chem. Sci.">
        <title>Discovery of megapolipeptins by genome mining of a Burkholderiales bacteria collection.</title>
        <authorList>
            <person name="Paulo B.S."/>
            <person name="Recchia M.J.J."/>
            <person name="Lee S."/>
            <person name="Fergusson C.H."/>
            <person name="Romanowski S.B."/>
            <person name="Hernandez A."/>
            <person name="Krull N."/>
            <person name="Liu D.Y."/>
            <person name="Cavanagh H."/>
            <person name="Bos A."/>
            <person name="Gray C.A."/>
            <person name="Murphy B.T."/>
            <person name="Linington R.G."/>
            <person name="Eustaquio A.S."/>
        </authorList>
    </citation>
    <scope>NUCLEOTIDE SEQUENCE [LARGE SCALE GENOMIC DNA]</scope>
    <source>
        <strain evidence="5 6">RL21-008-BIB-A</strain>
    </source>
</reference>
<gene>
    <name evidence="5" type="ORF">PQR62_23405</name>
</gene>
<comment type="similarity">
    <text evidence="1 4">Belongs to the short-chain dehydrogenases/reductases (SDR) family.</text>
</comment>
<dbReference type="Gene3D" id="3.40.50.720">
    <property type="entry name" value="NAD(P)-binding Rossmann-like Domain"/>
    <property type="match status" value="1"/>
</dbReference>